<dbReference type="Proteomes" id="UP000235015">
    <property type="component" value="Unassembled WGS sequence"/>
</dbReference>
<proteinExistence type="inferred from homology"/>
<evidence type="ECO:0000256" key="3">
    <source>
        <dbReference type="ARBA" id="ARBA00022989"/>
    </source>
</evidence>
<dbReference type="PANTHER" id="PTHR36116">
    <property type="entry name" value="UPF0060 MEMBRANE PROTEIN YNFA"/>
    <property type="match status" value="1"/>
</dbReference>
<feature type="transmembrane region" description="Helical" evidence="5">
    <location>
        <begin position="34"/>
        <end position="54"/>
    </location>
</feature>
<dbReference type="PANTHER" id="PTHR36116:SF1">
    <property type="entry name" value="UPF0060 MEMBRANE PROTEIN YNFA"/>
    <property type="match status" value="1"/>
</dbReference>
<evidence type="ECO:0000313" key="6">
    <source>
        <dbReference type="EMBL" id="PLX63466.1"/>
    </source>
</evidence>
<protein>
    <submittedName>
        <fullName evidence="6">YnfA family protein</fullName>
    </submittedName>
</protein>
<keyword evidence="3 5" id="KW-1133">Transmembrane helix</keyword>
<evidence type="ECO:0000256" key="5">
    <source>
        <dbReference type="HAMAP-Rule" id="MF_00010"/>
    </source>
</evidence>
<organism evidence="6 7">
    <name type="scientific">Sedimenticola selenatireducens</name>
    <dbReference type="NCBI Taxonomy" id="191960"/>
    <lineage>
        <taxon>Bacteria</taxon>
        <taxon>Pseudomonadati</taxon>
        <taxon>Pseudomonadota</taxon>
        <taxon>Gammaproteobacteria</taxon>
        <taxon>Chromatiales</taxon>
        <taxon>Sedimenticolaceae</taxon>
        <taxon>Sedimenticola</taxon>
    </lineage>
</organism>
<evidence type="ECO:0000256" key="1">
    <source>
        <dbReference type="ARBA" id="ARBA00022475"/>
    </source>
</evidence>
<dbReference type="NCBIfam" id="NF002586">
    <property type="entry name" value="PRK02237.1"/>
    <property type="match status" value="1"/>
</dbReference>
<comment type="subcellular location">
    <subcellularLocation>
        <location evidence="5">Cell membrane</location>
        <topology evidence="5">Multi-pass membrane protein</topology>
    </subcellularLocation>
</comment>
<feature type="transmembrane region" description="Helical" evidence="5">
    <location>
        <begin position="86"/>
        <end position="106"/>
    </location>
</feature>
<dbReference type="InterPro" id="IPR003844">
    <property type="entry name" value="UPF0060"/>
</dbReference>
<sequence>MSEVKTVGLFLLTALAEIVGCYLQYLWLNQNRSPWLLVPAALSLSLFAWLLTLHPTAAGRVYAAYGGVYVFVAILWLWAVDGVQPTSWDLVGSAVALTGMAIIMFAPRYG</sequence>
<evidence type="ECO:0000256" key="4">
    <source>
        <dbReference type="ARBA" id="ARBA00023136"/>
    </source>
</evidence>
<gene>
    <name evidence="6" type="ORF">C0630_00740</name>
</gene>
<keyword evidence="1 5" id="KW-1003">Cell membrane</keyword>
<dbReference type="Pfam" id="PF02694">
    <property type="entry name" value="UPF0060"/>
    <property type="match status" value="1"/>
</dbReference>
<dbReference type="HAMAP" id="MF_00010">
    <property type="entry name" value="UPF0060"/>
    <property type="match status" value="1"/>
</dbReference>
<dbReference type="SUPFAM" id="SSF103481">
    <property type="entry name" value="Multidrug resistance efflux transporter EmrE"/>
    <property type="match status" value="1"/>
</dbReference>
<dbReference type="RefSeq" id="WP_273437247.1">
    <property type="nucleotide sequence ID" value="NZ_PKUN01000001.1"/>
</dbReference>
<keyword evidence="4 5" id="KW-0472">Membrane</keyword>
<comment type="caution">
    <text evidence="6">The sequence shown here is derived from an EMBL/GenBank/DDBJ whole genome shotgun (WGS) entry which is preliminary data.</text>
</comment>
<keyword evidence="2 5" id="KW-0812">Transmembrane</keyword>
<evidence type="ECO:0000313" key="7">
    <source>
        <dbReference type="Proteomes" id="UP000235015"/>
    </source>
</evidence>
<feature type="transmembrane region" description="Helical" evidence="5">
    <location>
        <begin position="61"/>
        <end position="80"/>
    </location>
</feature>
<dbReference type="EMBL" id="PKUN01000001">
    <property type="protein sequence ID" value="PLX63466.1"/>
    <property type="molecule type" value="Genomic_DNA"/>
</dbReference>
<dbReference type="STRING" id="1111735.GCA_000428045_03265"/>
<dbReference type="GO" id="GO:0005886">
    <property type="term" value="C:plasma membrane"/>
    <property type="evidence" value="ECO:0007669"/>
    <property type="project" value="UniProtKB-SubCell"/>
</dbReference>
<comment type="similarity">
    <text evidence="5">Belongs to the UPF0060 family.</text>
</comment>
<evidence type="ECO:0000256" key="2">
    <source>
        <dbReference type="ARBA" id="ARBA00022692"/>
    </source>
</evidence>
<accession>A0A2N6D196</accession>
<reference evidence="6 7" key="1">
    <citation type="submission" date="2017-11" db="EMBL/GenBank/DDBJ databases">
        <title>Genome-resolved metagenomics identifies genetic mobility, metabolic interactions, and unexpected diversity in perchlorate-reducing communities.</title>
        <authorList>
            <person name="Barnum T.P."/>
            <person name="Figueroa I.A."/>
            <person name="Carlstrom C.I."/>
            <person name="Lucas L.N."/>
            <person name="Engelbrektson A.L."/>
            <person name="Coates J.D."/>
        </authorList>
    </citation>
    <scope>NUCLEOTIDE SEQUENCE [LARGE SCALE GENOMIC DNA]</scope>
    <source>
        <strain evidence="6">BM301</strain>
    </source>
</reference>
<name>A0A2N6D196_9GAMM</name>
<feature type="transmembrane region" description="Helical" evidence="5">
    <location>
        <begin position="7"/>
        <end position="28"/>
    </location>
</feature>
<dbReference type="InterPro" id="IPR037185">
    <property type="entry name" value="EmrE-like"/>
</dbReference>
<dbReference type="AlphaFoldDB" id="A0A2N6D196"/>